<sequence>MALDGAFLRHIKQELEGSLLGARVDKIHQPNREELVVAFRTREAAYRVLFSARANSARVHFTTIPLENPKQPPMLCMLLRKKLLGAKLTAIRQPELERLLHFDFDAINELGDHVTLTLTMEVMGRYSNIIFTGEDGKIIDALKRVDAEMSSQRLVLPGLSYRLPPPQDKLCPLSATSQQVVGALQALPRDMELSKGYLAVLQGVSPIVCRELAHQVGRGRELTVKTMDEEQYFRAGFFYQQLKDTIQAVSGKPFVAVSPQGKPMDFSFVEIHQYGTAAVVKEGESFSQLLDEFYRERDKQERMRVREQDLLRLLSTHSERLSRKIGIQRGELEQCAGREGLRVAGDLISANMYQMEKGLEAVDLPNFYEEGSPLLHIQLDPALTPSQNAQKYYKEYRKAKTAEEKLTEQIDLAGKELEYLESVLDALARAETERDLSEIRAELQEQGYLRKLRSKKDKPAGVSAPMEFTTSDGFTVLVGRNNRQNDKLTLKTANNNDIWFHTKNIPGSHTVLVTQGRQPTETAMEQAAQLAALHSRAKDSSQVPVDYTQIRHVSKPAGAKPGMVIYVQYKTVFVTPGEPPASGQ</sequence>
<comment type="similarity">
    <text evidence="5">Belongs to the NEMF family.</text>
</comment>
<proteinExistence type="inferred from homology"/>
<evidence type="ECO:0000256" key="2">
    <source>
        <dbReference type="ARBA" id="ARBA00022730"/>
    </source>
</evidence>
<reference evidence="7" key="1">
    <citation type="journal article" date="2021" name="PeerJ">
        <title>Extensive microbial diversity within the chicken gut microbiome revealed by metagenomics and culture.</title>
        <authorList>
            <person name="Gilroy R."/>
            <person name="Ravi A."/>
            <person name="Getino M."/>
            <person name="Pursley I."/>
            <person name="Horton D.L."/>
            <person name="Alikhan N.F."/>
            <person name="Baker D."/>
            <person name="Gharbi K."/>
            <person name="Hall N."/>
            <person name="Watson M."/>
            <person name="Adriaenssens E.M."/>
            <person name="Foster-Nyarko E."/>
            <person name="Jarju S."/>
            <person name="Secka A."/>
            <person name="Antonio M."/>
            <person name="Oren A."/>
            <person name="Chaudhuri R.R."/>
            <person name="La Ragione R."/>
            <person name="Hildebrand F."/>
            <person name="Pallen M.J."/>
        </authorList>
    </citation>
    <scope>NUCLEOTIDE SEQUENCE</scope>
    <source>
        <strain evidence="7">ChiBcolR8-3208</strain>
    </source>
</reference>
<gene>
    <name evidence="5" type="primary">rqcH</name>
    <name evidence="7" type="ORF">H9942_08210</name>
</gene>
<dbReference type="Pfam" id="PF05670">
    <property type="entry name" value="NFACT-R_1"/>
    <property type="match status" value="1"/>
</dbReference>
<dbReference type="GO" id="GO:0019843">
    <property type="term" value="F:rRNA binding"/>
    <property type="evidence" value="ECO:0007669"/>
    <property type="project" value="UniProtKB-UniRule"/>
</dbReference>
<feature type="domain" description="NFACT RNA-binding" evidence="6">
    <location>
        <begin position="467"/>
        <end position="560"/>
    </location>
</feature>
<keyword evidence="1 5" id="KW-0820">tRNA-binding</keyword>
<name>A0A9D2LZE4_9FIRM</name>
<dbReference type="Proteomes" id="UP000824214">
    <property type="component" value="Unassembled WGS sequence"/>
</dbReference>
<dbReference type="Gene3D" id="2.30.310.10">
    <property type="entry name" value="ibrinogen binding protein from staphylococcus aureus domain"/>
    <property type="match status" value="1"/>
</dbReference>
<dbReference type="GO" id="GO:0000049">
    <property type="term" value="F:tRNA binding"/>
    <property type="evidence" value="ECO:0007669"/>
    <property type="project" value="UniProtKB-UniRule"/>
</dbReference>
<keyword evidence="4 5" id="KW-0648">Protein biosynthesis</keyword>
<dbReference type="AlphaFoldDB" id="A0A9D2LZE4"/>
<keyword evidence="2 5" id="KW-0699">rRNA-binding</keyword>
<evidence type="ECO:0000313" key="8">
    <source>
        <dbReference type="Proteomes" id="UP000824214"/>
    </source>
</evidence>
<comment type="subunit">
    <text evidence="5">Associates with stalled 50S ribosomal subunits. Binds to RqcP.</text>
</comment>
<dbReference type="GO" id="GO:1990112">
    <property type="term" value="C:RQC complex"/>
    <property type="evidence" value="ECO:0007669"/>
    <property type="project" value="TreeGrafter"/>
</dbReference>
<dbReference type="GO" id="GO:0072344">
    <property type="term" value="P:rescue of stalled ribosome"/>
    <property type="evidence" value="ECO:0007669"/>
    <property type="project" value="UniProtKB-UniRule"/>
</dbReference>
<dbReference type="PANTHER" id="PTHR15239:SF6">
    <property type="entry name" value="RIBOSOME QUALITY CONTROL COMPLEX SUBUNIT NEMF"/>
    <property type="match status" value="1"/>
</dbReference>
<keyword evidence="3 5" id="KW-0694">RNA-binding</keyword>
<evidence type="ECO:0000256" key="5">
    <source>
        <dbReference type="HAMAP-Rule" id="MF_00844"/>
    </source>
</evidence>
<dbReference type="PANTHER" id="PTHR15239">
    <property type="entry name" value="NUCLEAR EXPORT MEDIATOR FACTOR NEMF"/>
    <property type="match status" value="1"/>
</dbReference>
<organism evidence="7 8">
    <name type="scientific">Candidatus Acutalibacter ornithocaccae</name>
    <dbReference type="NCBI Taxonomy" id="2838416"/>
    <lineage>
        <taxon>Bacteria</taxon>
        <taxon>Bacillati</taxon>
        <taxon>Bacillota</taxon>
        <taxon>Clostridia</taxon>
        <taxon>Eubacteriales</taxon>
        <taxon>Acutalibacteraceae</taxon>
        <taxon>Acutalibacter</taxon>
    </lineage>
</organism>
<evidence type="ECO:0000259" key="6">
    <source>
        <dbReference type="Pfam" id="PF05670"/>
    </source>
</evidence>
<comment type="caution">
    <text evidence="7">The sequence shown here is derived from an EMBL/GenBank/DDBJ whole genome shotgun (WGS) entry which is preliminary data.</text>
</comment>
<dbReference type="HAMAP" id="MF_00844_B">
    <property type="entry name" value="RqcH_B"/>
    <property type="match status" value="1"/>
</dbReference>
<evidence type="ECO:0000256" key="4">
    <source>
        <dbReference type="ARBA" id="ARBA00022917"/>
    </source>
</evidence>
<dbReference type="InterPro" id="IPR008532">
    <property type="entry name" value="NFACT_RNA-bd"/>
</dbReference>
<evidence type="ECO:0000313" key="7">
    <source>
        <dbReference type="EMBL" id="HJB38034.1"/>
    </source>
</evidence>
<dbReference type="EMBL" id="DWXZ01000174">
    <property type="protein sequence ID" value="HJB38034.1"/>
    <property type="molecule type" value="Genomic_DNA"/>
</dbReference>
<dbReference type="InterPro" id="IPR043682">
    <property type="entry name" value="RqcH_bacterial"/>
</dbReference>
<comment type="function">
    <text evidence="5">Key component of the ribosome quality control system (RQC), a ribosome-associated complex that mediates the extraction of incompletely synthesized nascent chains from stalled ribosomes and their subsequent degradation. RqcH recruits Ala-charged tRNA, and with RqcP directs the elongation of stalled nascent chains on 50S ribosomal subunits, leading to non-templated C-terminal alanine extensions (Ala tail). The Ala tail promotes nascent chain degradation. May add between 1 and at least 8 Ala residues. Binds to stalled 50S ribosomal subunits.</text>
</comment>
<reference evidence="7" key="2">
    <citation type="submission" date="2021-04" db="EMBL/GenBank/DDBJ databases">
        <authorList>
            <person name="Gilroy R."/>
        </authorList>
    </citation>
    <scope>NUCLEOTIDE SEQUENCE</scope>
    <source>
        <strain evidence="7">ChiBcolR8-3208</strain>
    </source>
</reference>
<evidence type="ECO:0000256" key="1">
    <source>
        <dbReference type="ARBA" id="ARBA00022555"/>
    </source>
</evidence>
<protein>
    <recommendedName>
        <fullName evidence="5">Rqc2 homolog RqcH</fullName>
        <shortName evidence="5">RqcH</shortName>
    </recommendedName>
</protein>
<dbReference type="Pfam" id="PF05833">
    <property type="entry name" value="NFACT_N"/>
    <property type="match status" value="1"/>
</dbReference>
<dbReference type="GO" id="GO:0043023">
    <property type="term" value="F:ribosomal large subunit binding"/>
    <property type="evidence" value="ECO:0007669"/>
    <property type="project" value="UniProtKB-UniRule"/>
</dbReference>
<dbReference type="InterPro" id="IPR051608">
    <property type="entry name" value="RQC_Subunit_NEMF"/>
</dbReference>
<accession>A0A9D2LZE4</accession>
<evidence type="ECO:0000256" key="3">
    <source>
        <dbReference type="ARBA" id="ARBA00022884"/>
    </source>
</evidence>